<dbReference type="Proteomes" id="UP000002497">
    <property type="component" value="Unassembled WGS sequence"/>
</dbReference>
<evidence type="ECO:0000313" key="1">
    <source>
        <dbReference type="EMBL" id="EFW17527.1"/>
    </source>
</evidence>
<protein>
    <submittedName>
        <fullName evidence="1">Uncharacterized protein</fullName>
    </submittedName>
</protein>
<accession>E9D818</accession>
<proteinExistence type="predicted"/>
<dbReference type="EMBL" id="GL636494">
    <property type="protein sequence ID" value="EFW17527.1"/>
    <property type="molecule type" value="Genomic_DNA"/>
</dbReference>
<dbReference type="AlphaFoldDB" id="E9D818"/>
<dbReference type="HOGENOM" id="CLU_1408622_0_0_1"/>
<sequence length="193" mass="22189">MLYCWKTTNAGPRECTWFTGPHVVKAEIIRIFEAIAVSAVIGFRIWHETNGFETLRSSIHPDLRLGRAVRLLSLRILTLNETMSNEKFTFDFGRTWNIGRGRNHIMLPLLSKVRLYASLPMPKEQTAFVFAHRKNCQRSFVVVLAALECLLRDLSMPRSLNVRPKRHGNILVTMRFALSMLFQIVASSNVTSW</sequence>
<reference evidence="2" key="2">
    <citation type="submission" date="2010-03" db="EMBL/GenBank/DDBJ databases">
        <title>The genome sequence of Coccidioides posadasii strain Silveira.</title>
        <authorList>
            <consortium name="The Broad Institute Genome Sequencing Center for Infectious Disease"/>
            <person name="Neafsey D."/>
            <person name="Orbach M."/>
            <person name="Henn M.R."/>
            <person name="Cole G.T."/>
            <person name="Galgiani J."/>
            <person name="Gardner M.J."/>
            <person name="Kirkland T.N."/>
            <person name="Taylor J.W."/>
            <person name="Young S.K."/>
            <person name="Zeng Q."/>
            <person name="Koehrsen M."/>
            <person name="Alvarado L."/>
            <person name="Berlin A."/>
            <person name="Borenstein D."/>
            <person name="Chapman S.B."/>
            <person name="Chen Z."/>
            <person name="Engels R."/>
            <person name="Freedman E."/>
            <person name="Gellesch M."/>
            <person name="Goldberg J."/>
            <person name="Griggs A."/>
            <person name="Gujja S."/>
            <person name="Heilman E."/>
            <person name="Heiman D."/>
            <person name="Howarth C."/>
            <person name="Jen D."/>
            <person name="Larson L."/>
            <person name="Mehta T."/>
            <person name="Neiman D."/>
            <person name="Park D."/>
            <person name="Pearson M."/>
            <person name="Richards J."/>
            <person name="Roberts A."/>
            <person name="Saif S."/>
            <person name="Shea T."/>
            <person name="Shenoy N."/>
            <person name="Sisk P."/>
            <person name="Stolte C."/>
            <person name="Sykes S."/>
            <person name="Walk T."/>
            <person name="White J."/>
            <person name="Yandava C."/>
            <person name="Haas B."/>
            <person name="Nusbaum C."/>
            <person name="Birren B."/>
        </authorList>
    </citation>
    <scope>NUCLEOTIDE SEQUENCE [LARGE SCALE GENOMIC DNA]</scope>
    <source>
        <strain evidence="2">RMSCC 757 / Silveira</strain>
    </source>
</reference>
<keyword evidence="2" id="KW-1185">Reference proteome</keyword>
<organism evidence="2">
    <name type="scientific">Coccidioides posadasii (strain RMSCC 757 / Silveira)</name>
    <name type="common">Valley fever fungus</name>
    <dbReference type="NCBI Taxonomy" id="443226"/>
    <lineage>
        <taxon>Eukaryota</taxon>
        <taxon>Fungi</taxon>
        <taxon>Dikarya</taxon>
        <taxon>Ascomycota</taxon>
        <taxon>Pezizomycotina</taxon>
        <taxon>Eurotiomycetes</taxon>
        <taxon>Eurotiomycetidae</taxon>
        <taxon>Onygenales</taxon>
        <taxon>Onygenaceae</taxon>
        <taxon>Coccidioides</taxon>
    </lineage>
</organism>
<evidence type="ECO:0000313" key="2">
    <source>
        <dbReference type="Proteomes" id="UP000002497"/>
    </source>
</evidence>
<name>E9D818_COCPS</name>
<reference evidence="2" key="1">
    <citation type="journal article" date="2010" name="Genome Res.">
        <title>Population genomic sequencing of Coccidioides fungi reveals recent hybridization and transposon control.</title>
        <authorList>
            <person name="Neafsey D.E."/>
            <person name="Barker B.M."/>
            <person name="Sharpton T.J."/>
            <person name="Stajich J.E."/>
            <person name="Park D.J."/>
            <person name="Whiston E."/>
            <person name="Hung C.-Y."/>
            <person name="McMahan C."/>
            <person name="White J."/>
            <person name="Sykes S."/>
            <person name="Heiman D."/>
            <person name="Young S."/>
            <person name="Zeng Q."/>
            <person name="Abouelleil A."/>
            <person name="Aftuck L."/>
            <person name="Bessette D."/>
            <person name="Brown A."/>
            <person name="FitzGerald M."/>
            <person name="Lui A."/>
            <person name="Macdonald J.P."/>
            <person name="Priest M."/>
            <person name="Orbach M.J."/>
            <person name="Galgiani J.N."/>
            <person name="Kirkland T.N."/>
            <person name="Cole G.T."/>
            <person name="Birren B.W."/>
            <person name="Henn M.R."/>
            <person name="Taylor J.W."/>
            <person name="Rounsley S.D."/>
        </authorList>
    </citation>
    <scope>NUCLEOTIDE SEQUENCE [LARGE SCALE GENOMIC DNA]</scope>
    <source>
        <strain evidence="2">RMSCC 757 / Silveira</strain>
    </source>
</reference>
<gene>
    <name evidence="1" type="ORF">CPSG_05970</name>
</gene>
<dbReference type="VEuPathDB" id="FungiDB:CPSG_05970"/>